<feature type="region of interest" description="Disordered" evidence="1">
    <location>
        <begin position="1"/>
        <end position="133"/>
    </location>
</feature>
<feature type="compositionally biased region" description="Low complexity" evidence="1">
    <location>
        <begin position="25"/>
        <end position="50"/>
    </location>
</feature>
<reference evidence="2" key="1">
    <citation type="journal article" date="2020" name="Stud. Mycol.">
        <title>101 Dothideomycetes genomes: a test case for predicting lifestyles and emergence of pathogens.</title>
        <authorList>
            <person name="Haridas S."/>
            <person name="Albert R."/>
            <person name="Binder M."/>
            <person name="Bloem J."/>
            <person name="Labutti K."/>
            <person name="Salamov A."/>
            <person name="Andreopoulos B."/>
            <person name="Baker S."/>
            <person name="Barry K."/>
            <person name="Bills G."/>
            <person name="Bluhm B."/>
            <person name="Cannon C."/>
            <person name="Castanera R."/>
            <person name="Culley D."/>
            <person name="Daum C."/>
            <person name="Ezra D."/>
            <person name="Gonzalez J."/>
            <person name="Henrissat B."/>
            <person name="Kuo A."/>
            <person name="Liang C."/>
            <person name="Lipzen A."/>
            <person name="Lutzoni F."/>
            <person name="Magnuson J."/>
            <person name="Mondo S."/>
            <person name="Nolan M."/>
            <person name="Ohm R."/>
            <person name="Pangilinan J."/>
            <person name="Park H.-J."/>
            <person name="Ramirez L."/>
            <person name="Alfaro M."/>
            <person name="Sun H."/>
            <person name="Tritt A."/>
            <person name="Yoshinaga Y."/>
            <person name="Zwiers L.-H."/>
            <person name="Turgeon B."/>
            <person name="Goodwin S."/>
            <person name="Spatafora J."/>
            <person name="Crous P."/>
            <person name="Grigoriev I."/>
        </authorList>
    </citation>
    <scope>NUCLEOTIDE SEQUENCE</scope>
    <source>
        <strain evidence="2">ATCC 16933</strain>
    </source>
</reference>
<evidence type="ECO:0000313" key="2">
    <source>
        <dbReference type="EMBL" id="KAF2455145.1"/>
    </source>
</evidence>
<sequence>MQQRAPQAAKRPRADVGPGPPAPGQPAGRKGPAAAMGGRARGQRASGSQADGQRRRRRQQQQQQQERWARRRQKQQQRQHRSAAPGGNWCCAPLPAGRGRARTQRRSTAAASQAEGAVAPPARTHAQTHDAAPPPRLRVLALRDATFYVISSLIQQPNGLAPAARIVIAQPSSAEDRLRCLRASVTCQCGGVLGTFMQVME</sequence>
<feature type="compositionally biased region" description="Basic residues" evidence="1">
    <location>
        <begin position="69"/>
        <end position="81"/>
    </location>
</feature>
<proteinExistence type="predicted"/>
<protein>
    <submittedName>
        <fullName evidence="2">Uncharacterized protein</fullName>
    </submittedName>
</protein>
<keyword evidence="3" id="KW-1185">Reference proteome</keyword>
<evidence type="ECO:0000313" key="3">
    <source>
        <dbReference type="Proteomes" id="UP000799766"/>
    </source>
</evidence>
<dbReference type="AlphaFoldDB" id="A0A6A6NTQ0"/>
<name>A0A6A6NTQ0_9PEZI</name>
<evidence type="ECO:0000256" key="1">
    <source>
        <dbReference type="SAM" id="MobiDB-lite"/>
    </source>
</evidence>
<dbReference type="Proteomes" id="UP000799766">
    <property type="component" value="Unassembled WGS sequence"/>
</dbReference>
<organism evidence="2 3">
    <name type="scientific">Lineolata rhizophorae</name>
    <dbReference type="NCBI Taxonomy" id="578093"/>
    <lineage>
        <taxon>Eukaryota</taxon>
        <taxon>Fungi</taxon>
        <taxon>Dikarya</taxon>
        <taxon>Ascomycota</taxon>
        <taxon>Pezizomycotina</taxon>
        <taxon>Dothideomycetes</taxon>
        <taxon>Dothideomycetes incertae sedis</taxon>
        <taxon>Lineolatales</taxon>
        <taxon>Lineolataceae</taxon>
        <taxon>Lineolata</taxon>
    </lineage>
</organism>
<accession>A0A6A6NTQ0</accession>
<gene>
    <name evidence="2" type="ORF">BDY21DRAFT_365753</name>
</gene>
<dbReference type="EMBL" id="MU001688">
    <property type="protein sequence ID" value="KAF2455145.1"/>
    <property type="molecule type" value="Genomic_DNA"/>
</dbReference>